<organism evidence="5 6">
    <name type="scientific">Rhodalgimonas zhirmunskyi</name>
    <dbReference type="NCBI Taxonomy" id="2964767"/>
    <lineage>
        <taxon>Bacteria</taxon>
        <taxon>Pseudomonadati</taxon>
        <taxon>Pseudomonadota</taxon>
        <taxon>Alphaproteobacteria</taxon>
        <taxon>Rhodobacterales</taxon>
        <taxon>Roseobacteraceae</taxon>
        <taxon>Rhodalgimonas</taxon>
    </lineage>
</organism>
<feature type="signal peptide" evidence="3">
    <location>
        <begin position="1"/>
        <end position="20"/>
    </location>
</feature>
<sequence>MRMTLIAATLALVLPGLATAQTETATPNPATVEALDLTQWKAVFGKVEARDTVPARSRIGGTLTEVTVTEGDMVTAGQEIALIYDAKLSLQLESAEANIQALESQLANAQTELTRGEEMLSRGVTTTQRLDALRTQVDVLRNQIDSAQAQKRVVAEQAAEGAVLAPIAGKVISVPVTKGSVLMPGEAVATIGGGGFFLRLAVPERHAAFLKQGDPIQIGEAGSETTGTLAKVYPQIENGRVIADVDLPDLNSDFVDARVLVRLPVGKTRALVVPADLVVTRMGLDYVSIDEGARTALRSVVLGEPRMVEGRQMVEILSGLEAGETVVPTPDVAYAPKEASTHE</sequence>
<keyword evidence="6" id="KW-1185">Reference proteome</keyword>
<evidence type="ECO:0000313" key="6">
    <source>
        <dbReference type="Proteomes" id="UP001227162"/>
    </source>
</evidence>
<dbReference type="Proteomes" id="UP001227162">
    <property type="component" value="Unassembled WGS sequence"/>
</dbReference>
<keyword evidence="3" id="KW-0732">Signal</keyword>
<evidence type="ECO:0000313" key="5">
    <source>
        <dbReference type="EMBL" id="MDQ2095017.1"/>
    </source>
</evidence>
<keyword evidence="2" id="KW-0175">Coiled coil</keyword>
<dbReference type="Gene3D" id="2.40.420.20">
    <property type="match status" value="1"/>
</dbReference>
<comment type="similarity">
    <text evidence="1">Belongs to the membrane fusion protein (MFP) (TC 8.A.1) family.</text>
</comment>
<proteinExistence type="inferred from homology"/>
<dbReference type="NCBIfam" id="TIGR01730">
    <property type="entry name" value="RND_mfp"/>
    <property type="match status" value="1"/>
</dbReference>
<evidence type="ECO:0000259" key="4">
    <source>
        <dbReference type="Pfam" id="PF25917"/>
    </source>
</evidence>
<comment type="caution">
    <text evidence="5">The sequence shown here is derived from an EMBL/GenBank/DDBJ whole genome shotgun (WGS) entry which is preliminary data.</text>
</comment>
<feature type="chain" id="PRO_5042526947" evidence="3">
    <location>
        <begin position="21"/>
        <end position="343"/>
    </location>
</feature>
<dbReference type="PANTHER" id="PTHR30469">
    <property type="entry name" value="MULTIDRUG RESISTANCE PROTEIN MDTA"/>
    <property type="match status" value="1"/>
</dbReference>
<dbReference type="SUPFAM" id="SSF111369">
    <property type="entry name" value="HlyD-like secretion proteins"/>
    <property type="match status" value="1"/>
</dbReference>
<reference evidence="5" key="1">
    <citation type="submission" date="2022-07" db="EMBL/GenBank/DDBJ databases">
        <authorList>
            <person name="Otstavnykh N."/>
            <person name="Isaeva M."/>
            <person name="Bystritskaya E."/>
        </authorList>
    </citation>
    <scope>NUCLEOTIDE SEQUENCE</scope>
    <source>
        <strain evidence="5">10Alg 79</strain>
    </source>
</reference>
<reference evidence="5" key="2">
    <citation type="submission" date="2023-04" db="EMBL/GenBank/DDBJ databases">
        <title>'Rhodoalgimonas zhirmunskyi' gen. nov., isolated from a red alga.</title>
        <authorList>
            <person name="Nedashkovskaya O.I."/>
            <person name="Otstavnykh N.Y."/>
            <person name="Bystritskaya E.P."/>
            <person name="Balabanova L.A."/>
            <person name="Isaeva M.P."/>
        </authorList>
    </citation>
    <scope>NUCLEOTIDE SEQUENCE</scope>
    <source>
        <strain evidence="5">10Alg 79</strain>
    </source>
</reference>
<feature type="domain" description="Multidrug resistance protein MdtA-like barrel-sandwich hybrid" evidence="4">
    <location>
        <begin position="52"/>
        <end position="188"/>
    </location>
</feature>
<evidence type="ECO:0000256" key="2">
    <source>
        <dbReference type="SAM" id="Coils"/>
    </source>
</evidence>
<evidence type="ECO:0000256" key="1">
    <source>
        <dbReference type="ARBA" id="ARBA00009477"/>
    </source>
</evidence>
<dbReference type="AlphaFoldDB" id="A0AAJ1X7X7"/>
<dbReference type="GO" id="GO:0015562">
    <property type="term" value="F:efflux transmembrane transporter activity"/>
    <property type="evidence" value="ECO:0007669"/>
    <property type="project" value="TreeGrafter"/>
</dbReference>
<dbReference type="RefSeq" id="WP_317626621.1">
    <property type="nucleotide sequence ID" value="NZ_JANFFA010000003.1"/>
</dbReference>
<dbReference type="InterPro" id="IPR058625">
    <property type="entry name" value="MdtA-like_BSH"/>
</dbReference>
<dbReference type="Gene3D" id="1.10.287.470">
    <property type="entry name" value="Helix hairpin bin"/>
    <property type="match status" value="1"/>
</dbReference>
<dbReference type="InterPro" id="IPR006143">
    <property type="entry name" value="RND_pump_MFP"/>
</dbReference>
<protein>
    <submittedName>
        <fullName evidence="5">Efflux RND transporter periplasmic adaptor subunit</fullName>
    </submittedName>
</protein>
<name>A0AAJ1X7X7_9RHOB</name>
<gene>
    <name evidence="5" type="ORF">NOI20_12920</name>
</gene>
<dbReference type="GO" id="GO:1990281">
    <property type="term" value="C:efflux pump complex"/>
    <property type="evidence" value="ECO:0007669"/>
    <property type="project" value="TreeGrafter"/>
</dbReference>
<dbReference type="Gene3D" id="2.40.50.100">
    <property type="match status" value="1"/>
</dbReference>
<feature type="coiled-coil region" evidence="2">
    <location>
        <begin position="85"/>
        <end position="157"/>
    </location>
</feature>
<dbReference type="EMBL" id="JANFFA010000003">
    <property type="protein sequence ID" value="MDQ2095017.1"/>
    <property type="molecule type" value="Genomic_DNA"/>
</dbReference>
<evidence type="ECO:0000256" key="3">
    <source>
        <dbReference type="SAM" id="SignalP"/>
    </source>
</evidence>
<accession>A0AAJ1X7X7</accession>
<dbReference type="PANTHER" id="PTHR30469:SF15">
    <property type="entry name" value="HLYD FAMILY OF SECRETION PROTEINS"/>
    <property type="match status" value="1"/>
</dbReference>
<dbReference type="Pfam" id="PF25917">
    <property type="entry name" value="BSH_RND"/>
    <property type="match status" value="1"/>
</dbReference>